<reference evidence="2 3" key="1">
    <citation type="submission" date="2023-03" db="EMBL/GenBank/DDBJ databases">
        <title>WGS of Gossypium arboreum.</title>
        <authorList>
            <person name="Yu D."/>
        </authorList>
    </citation>
    <scope>NUCLEOTIDE SEQUENCE [LARGE SCALE GENOMIC DNA]</scope>
    <source>
        <tissue evidence="2">Leaf</tissue>
    </source>
</reference>
<dbReference type="Pfam" id="PF14223">
    <property type="entry name" value="Retrotran_gag_2"/>
    <property type="match status" value="1"/>
</dbReference>
<evidence type="ECO:0000313" key="2">
    <source>
        <dbReference type="EMBL" id="KAK5802757.1"/>
    </source>
</evidence>
<feature type="chain" id="PRO_5046854670" evidence="1">
    <location>
        <begin position="23"/>
        <end position="238"/>
    </location>
</feature>
<keyword evidence="1" id="KW-0732">Signal</keyword>
<protein>
    <submittedName>
        <fullName evidence="2">Uncharacterized protein</fullName>
    </submittedName>
</protein>
<organism evidence="2 3">
    <name type="scientific">Gossypium arboreum</name>
    <name type="common">Tree cotton</name>
    <name type="synonym">Gossypium nanking</name>
    <dbReference type="NCBI Taxonomy" id="29729"/>
    <lineage>
        <taxon>Eukaryota</taxon>
        <taxon>Viridiplantae</taxon>
        <taxon>Streptophyta</taxon>
        <taxon>Embryophyta</taxon>
        <taxon>Tracheophyta</taxon>
        <taxon>Spermatophyta</taxon>
        <taxon>Magnoliopsida</taxon>
        <taxon>eudicotyledons</taxon>
        <taxon>Gunneridae</taxon>
        <taxon>Pentapetalae</taxon>
        <taxon>rosids</taxon>
        <taxon>malvids</taxon>
        <taxon>Malvales</taxon>
        <taxon>Malvaceae</taxon>
        <taxon>Malvoideae</taxon>
        <taxon>Gossypium</taxon>
    </lineage>
</organism>
<sequence length="238" mass="27581">MLFLLTVLTMDVLDLNLQPVEDLAPNANPKEIANVAEFKKKREKENFTCRGHILNTFSDRFIPIMDQVHELQVVISRFRDLKVVILELLQVRAIILKLPLSWNNYRKKLLHMAEDFTVEKILMHLRIEEETQKRDVVYLPQISKVNHTSQKEADATTSKANMVEDMDLVSMIAEGIDSLEIGMIIELNIAMNDKSCNWWLDSRATVHVCNDQQQFKIYELMANHEVLIGNYQSVKMLG</sequence>
<dbReference type="PANTHER" id="PTHR47592">
    <property type="entry name" value="PBF68 PROTEIN"/>
    <property type="match status" value="1"/>
</dbReference>
<gene>
    <name evidence="2" type="ORF">PVK06_030376</name>
</gene>
<dbReference type="EMBL" id="JARKNE010000009">
    <property type="protein sequence ID" value="KAK5802757.1"/>
    <property type="molecule type" value="Genomic_DNA"/>
</dbReference>
<name>A0ABR0NN41_GOSAR</name>
<proteinExistence type="predicted"/>
<evidence type="ECO:0000256" key="1">
    <source>
        <dbReference type="SAM" id="SignalP"/>
    </source>
</evidence>
<keyword evidence="3" id="KW-1185">Reference proteome</keyword>
<dbReference type="PANTHER" id="PTHR47592:SF31">
    <property type="entry name" value="ZINC FINGER, CCHC-TYPE-RELATED"/>
    <property type="match status" value="1"/>
</dbReference>
<comment type="caution">
    <text evidence="2">The sequence shown here is derived from an EMBL/GenBank/DDBJ whole genome shotgun (WGS) entry which is preliminary data.</text>
</comment>
<feature type="signal peptide" evidence="1">
    <location>
        <begin position="1"/>
        <end position="22"/>
    </location>
</feature>
<accession>A0ABR0NN41</accession>
<dbReference type="Proteomes" id="UP001358586">
    <property type="component" value="Chromosome 9"/>
</dbReference>
<evidence type="ECO:0000313" key="3">
    <source>
        <dbReference type="Proteomes" id="UP001358586"/>
    </source>
</evidence>